<dbReference type="HOGENOM" id="CLU_2628771_0_0_1"/>
<dbReference type="Proteomes" id="UP000008984">
    <property type="component" value="Unassembled WGS sequence"/>
</dbReference>
<dbReference type="GeneID" id="18481685"/>
<evidence type="ECO:0000313" key="2">
    <source>
        <dbReference type="Proteomes" id="UP000008984"/>
    </source>
</evidence>
<gene>
    <name evidence="1" type="ORF">TRIREDRAFT_108524</name>
</gene>
<sequence>MYRRQRFGYPTQKEGYSKLTTLLFQLPACLRCPRSPGYSNPFEEYIYTKRQWFLSTGSNNRRATAGKFASAFVLGRSSQN</sequence>
<evidence type="ECO:0000313" key="1">
    <source>
        <dbReference type="EMBL" id="EGR47668.1"/>
    </source>
</evidence>
<dbReference type="RefSeq" id="XP_006966306.1">
    <property type="nucleotide sequence ID" value="XM_006966244.1"/>
</dbReference>
<reference evidence="1 2" key="1">
    <citation type="journal article" date="2008" name="Nat. Biotechnol.">
        <title>Genome sequencing and analysis of the biomass-degrading fungus Trichoderma reesei (syn. Hypocrea jecorina).</title>
        <authorList>
            <person name="Martinez D."/>
            <person name="Berka R.M."/>
            <person name="Henrissat B."/>
            <person name="Saloheimo M."/>
            <person name="Arvas M."/>
            <person name="Baker S.E."/>
            <person name="Chapman J."/>
            <person name="Chertkov O."/>
            <person name="Coutinho P.M."/>
            <person name="Cullen D."/>
            <person name="Danchin E.G."/>
            <person name="Grigoriev I.V."/>
            <person name="Harris P."/>
            <person name="Jackson M."/>
            <person name="Kubicek C.P."/>
            <person name="Han C.S."/>
            <person name="Ho I."/>
            <person name="Larrondo L.F."/>
            <person name="de Leon A.L."/>
            <person name="Magnuson J.K."/>
            <person name="Merino S."/>
            <person name="Misra M."/>
            <person name="Nelson B."/>
            <person name="Putnam N."/>
            <person name="Robbertse B."/>
            <person name="Salamov A.A."/>
            <person name="Schmoll M."/>
            <person name="Terry A."/>
            <person name="Thayer N."/>
            <person name="Westerholm-Parvinen A."/>
            <person name="Schoch C.L."/>
            <person name="Yao J."/>
            <person name="Barabote R."/>
            <person name="Nelson M.A."/>
            <person name="Detter C."/>
            <person name="Bruce D."/>
            <person name="Kuske C.R."/>
            <person name="Xie G."/>
            <person name="Richardson P."/>
            <person name="Rokhsar D.S."/>
            <person name="Lucas S.M."/>
            <person name="Rubin E.M."/>
            <person name="Dunn-Coleman N."/>
            <person name="Ward M."/>
            <person name="Brettin T.S."/>
        </authorList>
    </citation>
    <scope>NUCLEOTIDE SEQUENCE [LARGE SCALE GENOMIC DNA]</scope>
    <source>
        <strain evidence="1 2">QM6a</strain>
    </source>
</reference>
<protein>
    <submittedName>
        <fullName evidence="1">Predicted protein</fullName>
    </submittedName>
</protein>
<dbReference type="AlphaFoldDB" id="G0RLS9"/>
<dbReference type="EMBL" id="GL985067">
    <property type="protein sequence ID" value="EGR47668.1"/>
    <property type="molecule type" value="Genomic_DNA"/>
</dbReference>
<organism evidence="2">
    <name type="scientific">Hypocrea jecorina (strain QM6a)</name>
    <name type="common">Trichoderma reesei</name>
    <dbReference type="NCBI Taxonomy" id="431241"/>
    <lineage>
        <taxon>Eukaryota</taxon>
        <taxon>Fungi</taxon>
        <taxon>Dikarya</taxon>
        <taxon>Ascomycota</taxon>
        <taxon>Pezizomycotina</taxon>
        <taxon>Sordariomycetes</taxon>
        <taxon>Hypocreomycetidae</taxon>
        <taxon>Hypocreales</taxon>
        <taxon>Hypocreaceae</taxon>
        <taxon>Trichoderma</taxon>
    </lineage>
</organism>
<accession>G0RLS9</accession>
<dbReference type="KEGG" id="tre:TRIREDRAFT_108524"/>
<proteinExistence type="predicted"/>
<name>G0RLS9_HYPJQ</name>
<dbReference type="VEuPathDB" id="FungiDB:TRIREDRAFT_108524"/>
<keyword evidence="2" id="KW-1185">Reference proteome</keyword>